<sequence>MKDSLETVEMGMEMDNNSHAQNGKSSELYAQVERFHQDDEHQQIIELIHQIEGYEKDYELIGLLARAHNNLDEYSEAIALLEGVAPEGENDSLWHYRLGYAYYYDTDDEELMRRALNHFEKAYKLGDEESLGMLAMVKSGLELELSEAEDAALIALVGEYDQEVYEPLVYSEEEMQAIEEHTTKWFGEHKNVFHELVSPDLHIDLLIIEPRPEHDYYTIVTMGAGMHQMNIPDGYEGPKRAEFLINLPKDWDVHSEDEKDYWPLRWLKILSRFSLQQDTWLGWGHTIPAGEPFAENTLLNSIMLSVPLNFEEESLVSALPNGDQVVFWQVVPLYEEEVQYKLRNGVEALEEEFDCFPSVLDITRPCVVSLNPQKDFALQPEQIEELFSWDEPMGCFATDGILVDGKKVGYMYREEPDLDKEEYDSGWRFVAGDEDDEYMDNEENLGVYSLNTIANYDRDIIPFLKESYPTTFARDENGKFIRVETRE</sequence>
<evidence type="ECO:0000259" key="2">
    <source>
        <dbReference type="Pfam" id="PF09951"/>
    </source>
</evidence>
<dbReference type="AlphaFoldDB" id="A0A927RDT8"/>
<dbReference type="Pfam" id="PF09951">
    <property type="entry name" value="Imm33"/>
    <property type="match status" value="1"/>
</dbReference>
<dbReference type="InterPro" id="IPR020941">
    <property type="entry name" value="SUFU-like_domain"/>
</dbReference>
<dbReference type="Pfam" id="PF05076">
    <property type="entry name" value="SUFU"/>
    <property type="match status" value="1"/>
</dbReference>
<proteinExistence type="predicted"/>
<reference evidence="3" key="1">
    <citation type="submission" date="2020-10" db="EMBL/GenBank/DDBJ databases">
        <title>Genomic Encyclopedia of Type Strains, Phase IV (KMG-IV): sequencing the most valuable type-strain genomes for metagenomic binning, comparative biology and taxonomic classification.</title>
        <authorList>
            <person name="Goeker M."/>
        </authorList>
    </citation>
    <scope>NUCLEOTIDE SEQUENCE</scope>
    <source>
        <strain evidence="3">DSM 13886</strain>
    </source>
</reference>
<dbReference type="InterPro" id="IPR037181">
    <property type="entry name" value="SUFU_N"/>
</dbReference>
<dbReference type="PANTHER" id="PTHR38743">
    <property type="entry name" value="SIMILAR TO GLYOXYLASE I FAMILY PROTEIN"/>
    <property type="match status" value="1"/>
</dbReference>
<dbReference type="InterPro" id="IPR011990">
    <property type="entry name" value="TPR-like_helical_dom_sf"/>
</dbReference>
<gene>
    <name evidence="3" type="ORF">H4683_002780</name>
</gene>
<keyword evidence="4" id="KW-1185">Reference proteome</keyword>
<evidence type="ECO:0000259" key="1">
    <source>
        <dbReference type="Pfam" id="PF05076"/>
    </source>
</evidence>
<dbReference type="SUPFAM" id="SSF103359">
    <property type="entry name" value="Suppressor of Fused, N-terminal domain"/>
    <property type="match status" value="1"/>
</dbReference>
<dbReference type="Gene3D" id="1.25.40.10">
    <property type="entry name" value="Tetratricopeptide repeat domain"/>
    <property type="match status" value="1"/>
</dbReference>
<dbReference type="EMBL" id="JADBEL010000015">
    <property type="protein sequence ID" value="MBE1555660.1"/>
    <property type="molecule type" value="Genomic_DNA"/>
</dbReference>
<dbReference type="InterPro" id="IPR018689">
    <property type="entry name" value="Imm33_dom"/>
</dbReference>
<evidence type="ECO:0000313" key="3">
    <source>
        <dbReference type="EMBL" id="MBE1555660.1"/>
    </source>
</evidence>
<dbReference type="PANTHER" id="PTHR38743:SF2">
    <property type="entry name" value="DUF2185 DOMAIN-CONTAINING PROTEIN"/>
    <property type="match status" value="1"/>
</dbReference>
<dbReference type="RefSeq" id="WP_192599352.1">
    <property type="nucleotide sequence ID" value="NZ_JADBEL010000015.1"/>
</dbReference>
<accession>A0A927RDT8</accession>
<comment type="caution">
    <text evidence="3">The sequence shown here is derived from an EMBL/GenBank/DDBJ whole genome shotgun (WGS) entry which is preliminary data.</text>
</comment>
<dbReference type="SUPFAM" id="SSF48452">
    <property type="entry name" value="TPR-like"/>
    <property type="match status" value="1"/>
</dbReference>
<protein>
    <recommendedName>
        <fullName evidence="5">DUF2185 domain-containing protein</fullName>
    </recommendedName>
</protein>
<feature type="domain" description="Immunity protein Imm33" evidence="2">
    <location>
        <begin position="395"/>
        <end position="484"/>
    </location>
</feature>
<evidence type="ECO:0008006" key="5">
    <source>
        <dbReference type="Google" id="ProtNLM"/>
    </source>
</evidence>
<name>A0A927RDT8_9BACL</name>
<feature type="domain" description="Suppressor of fused-like" evidence="1">
    <location>
        <begin position="202"/>
        <end position="364"/>
    </location>
</feature>
<dbReference type="Proteomes" id="UP000658225">
    <property type="component" value="Unassembled WGS sequence"/>
</dbReference>
<evidence type="ECO:0000313" key="4">
    <source>
        <dbReference type="Proteomes" id="UP000658225"/>
    </source>
</evidence>
<organism evidence="3 4">
    <name type="scientific">Sporosarcina limicola</name>
    <dbReference type="NCBI Taxonomy" id="34101"/>
    <lineage>
        <taxon>Bacteria</taxon>
        <taxon>Bacillati</taxon>
        <taxon>Bacillota</taxon>
        <taxon>Bacilli</taxon>
        <taxon>Bacillales</taxon>
        <taxon>Caryophanaceae</taxon>
        <taxon>Sporosarcina</taxon>
    </lineage>
</organism>